<keyword evidence="5 8" id="KW-0472">Membrane</keyword>
<feature type="transmembrane region" description="Helical" evidence="8">
    <location>
        <begin position="36"/>
        <end position="55"/>
    </location>
</feature>
<comment type="subcellular location">
    <subcellularLocation>
        <location evidence="1">Membrane</location>
        <topology evidence="1">Multi-pass membrane protein</topology>
    </subcellularLocation>
</comment>
<evidence type="ECO:0000256" key="5">
    <source>
        <dbReference type="ARBA" id="ARBA00023136"/>
    </source>
</evidence>
<feature type="domain" description="GtrA/DPMS transmembrane" evidence="9">
    <location>
        <begin position="8"/>
        <end position="116"/>
    </location>
</feature>
<dbReference type="AlphaFoldDB" id="A0A830ZE35"/>
<evidence type="ECO:0000256" key="2">
    <source>
        <dbReference type="ARBA" id="ARBA00022448"/>
    </source>
</evidence>
<keyword evidence="11" id="KW-1185">Reference proteome</keyword>
<dbReference type="GO" id="GO:0005886">
    <property type="term" value="C:plasma membrane"/>
    <property type="evidence" value="ECO:0007669"/>
    <property type="project" value="TreeGrafter"/>
</dbReference>
<evidence type="ECO:0000256" key="6">
    <source>
        <dbReference type="ARBA" id="ARBA00025595"/>
    </source>
</evidence>
<evidence type="ECO:0000259" key="9">
    <source>
        <dbReference type="Pfam" id="PF04138"/>
    </source>
</evidence>
<proteinExistence type="inferred from homology"/>
<dbReference type="GO" id="GO:0000271">
    <property type="term" value="P:polysaccharide biosynthetic process"/>
    <property type="evidence" value="ECO:0007669"/>
    <property type="project" value="InterPro"/>
</dbReference>
<evidence type="ECO:0000256" key="8">
    <source>
        <dbReference type="SAM" id="Phobius"/>
    </source>
</evidence>
<dbReference type="EMBL" id="CP019445">
    <property type="protein sequence ID" value="APZ07399.1"/>
    <property type="molecule type" value="Genomic_DNA"/>
</dbReference>
<name>A0A830ZE35_9ENTR</name>
<dbReference type="Proteomes" id="UP000187148">
    <property type="component" value="Chromosome"/>
</dbReference>
<evidence type="ECO:0000256" key="4">
    <source>
        <dbReference type="ARBA" id="ARBA00022989"/>
    </source>
</evidence>
<feature type="transmembrane region" description="Helical" evidence="8">
    <location>
        <begin position="12"/>
        <end position="30"/>
    </location>
</feature>
<dbReference type="Pfam" id="PF04138">
    <property type="entry name" value="GtrA_DPMS_TM"/>
    <property type="match status" value="1"/>
</dbReference>
<evidence type="ECO:0000256" key="1">
    <source>
        <dbReference type="ARBA" id="ARBA00004141"/>
    </source>
</evidence>
<dbReference type="InterPro" id="IPR051401">
    <property type="entry name" value="GtrA_CellWall_Glycosyl"/>
</dbReference>
<dbReference type="PIRSF" id="PIRSF006298">
    <property type="entry name" value="GtrA_prd"/>
    <property type="match status" value="1"/>
</dbReference>
<dbReference type="KEGG" id="kco:BWI95_21300"/>
<reference evidence="10 11" key="1">
    <citation type="submission" date="2017-01" db="EMBL/GenBank/DDBJ databases">
        <authorList>
            <person name="Cao J.-M."/>
        </authorList>
    </citation>
    <scope>NUCLEOTIDE SEQUENCE [LARGE SCALE GENOMIC DNA]</scope>
    <source>
        <strain evidence="10 11">888-76</strain>
    </source>
</reference>
<keyword evidence="2 7" id="KW-0813">Transport</keyword>
<keyword evidence="4 8" id="KW-1133">Transmembrane helix</keyword>
<dbReference type="InterPro" id="IPR007267">
    <property type="entry name" value="GtrA_DPMS_TM"/>
</dbReference>
<keyword evidence="3 8" id="KW-0812">Transmembrane</keyword>
<dbReference type="PANTHER" id="PTHR38459:SF1">
    <property type="entry name" value="PROPHAGE BACTOPRENOL-LINKED GLUCOSE TRANSLOCASE HOMOLOG"/>
    <property type="match status" value="1"/>
</dbReference>
<organism evidence="10 11">
    <name type="scientific">Kosakonia cowanii JCM 10956 = DSM 18146</name>
    <dbReference type="NCBI Taxonomy" id="1300165"/>
    <lineage>
        <taxon>Bacteria</taxon>
        <taxon>Pseudomonadati</taxon>
        <taxon>Pseudomonadota</taxon>
        <taxon>Gammaproteobacteria</taxon>
        <taxon>Enterobacterales</taxon>
        <taxon>Enterobacteriaceae</taxon>
        <taxon>Kosakonia</taxon>
    </lineage>
</organism>
<protein>
    <recommendedName>
        <fullName evidence="7">Bactoprenol-linked glucose translocase</fullName>
    </recommendedName>
</protein>
<feature type="transmembrane region" description="Helical" evidence="8">
    <location>
        <begin position="91"/>
        <end position="110"/>
    </location>
</feature>
<dbReference type="InterPro" id="IPR016480">
    <property type="entry name" value="Glc_translocase_bactprenl-link"/>
</dbReference>
<feature type="transmembrane region" description="Helical" evidence="8">
    <location>
        <begin position="67"/>
        <end position="85"/>
    </location>
</feature>
<sequence>MFKRFSTYASIGLLNTALHWLIFCLCVYGFSTRQALANLAGFIVAVSFSFFANAKFTFKSSTTTGRYLMYVGFMGMLSVAVGWLADKSGMPPIVTLILFSAISLVCGFAWSKLIVFRDAK</sequence>
<evidence type="ECO:0000256" key="7">
    <source>
        <dbReference type="PIRNR" id="PIRNR006298"/>
    </source>
</evidence>
<evidence type="ECO:0000313" key="11">
    <source>
        <dbReference type="Proteomes" id="UP000187148"/>
    </source>
</evidence>
<dbReference type="PANTHER" id="PTHR38459">
    <property type="entry name" value="PROPHAGE BACTOPRENOL-LINKED GLUCOSE TRANSLOCASE HOMOLOG"/>
    <property type="match status" value="1"/>
</dbReference>
<evidence type="ECO:0000256" key="3">
    <source>
        <dbReference type="ARBA" id="ARBA00022692"/>
    </source>
</evidence>
<gene>
    <name evidence="10" type="ORF">BWI95_21300</name>
</gene>
<accession>A0A830ZE35</accession>
<comment type="function">
    <text evidence="6 7">Involved in O antigen modification. Involved in the translocation of bactoprenol-linked glucose across the cytoplasmic membrane.</text>
</comment>
<comment type="similarity">
    <text evidence="7">Belongs to the gtrA family.</text>
</comment>
<evidence type="ECO:0000313" key="10">
    <source>
        <dbReference type="EMBL" id="APZ07399.1"/>
    </source>
</evidence>
<dbReference type="RefSeq" id="WP_076770205.1">
    <property type="nucleotide sequence ID" value="NZ_CP019445.1"/>
</dbReference>